<dbReference type="InterPro" id="IPR011990">
    <property type="entry name" value="TPR-like_helical_dom_sf"/>
</dbReference>
<comment type="caution">
    <text evidence="3">The sequence shown here is derived from an EMBL/GenBank/DDBJ whole genome shotgun (WGS) entry which is preliminary data.</text>
</comment>
<gene>
    <name evidence="3" type="primary">PCMP-E28_4</name>
    <name evidence="3" type="ORF">CK203_101473</name>
</gene>
<name>A0A438CYB2_VITVI</name>
<evidence type="ECO:0000256" key="2">
    <source>
        <dbReference type="PROSITE-ProRule" id="PRU00708"/>
    </source>
</evidence>
<reference evidence="3 4" key="1">
    <citation type="journal article" date="2018" name="PLoS Genet.">
        <title>Population sequencing reveals clonal diversity and ancestral inbreeding in the grapevine cultivar Chardonnay.</title>
        <authorList>
            <person name="Roach M.J."/>
            <person name="Johnson D.L."/>
            <person name="Bohlmann J."/>
            <person name="van Vuuren H.J."/>
            <person name="Jones S.J."/>
            <person name="Pretorius I.S."/>
            <person name="Schmidt S.A."/>
            <person name="Borneman A.R."/>
        </authorList>
    </citation>
    <scope>NUCLEOTIDE SEQUENCE [LARGE SCALE GENOMIC DNA]</scope>
    <source>
        <strain evidence="4">cv. Chardonnay</strain>
        <tissue evidence="3">Leaf</tissue>
    </source>
</reference>
<sequence length="385" mass="42441">MPSSSTTRWCSTVHPTTTLPSPMPSLLPPHFMHSTRHLKFMHRFQINLLSRCGSWTSIISGLSKCGFDEEAIGEFLSMDVKPNTSTLEGCDFLDYNGGGLAQGGLCEEAVEVFQAMVKGGEAVPNEVTLVNVLTACSSLSALNLGRWVHSYISIRYDLVVDGNVGNALINMYAKCSDMYMAVRVFNELTHKDMISWSTIIGGMAMNGHGMHALQFFSLMLVHGVSPDDVTFIGLLSACSHAGLVEQGLIFFKAMNDVYGIAPQMQHYACMVDMYGRAGLLEEAEALLEECPWKLRAPFGEHYSMLARFMGMKRCLGRSTKAFVMLKEDMGLKKMSGCSWIEVDAMINRYDGANRSFAFAGNGRPFCTKRVEGAAEVFSGDDSRKR</sequence>
<dbReference type="PANTHER" id="PTHR47926">
    <property type="entry name" value="PENTATRICOPEPTIDE REPEAT-CONTAINING PROTEIN"/>
    <property type="match status" value="1"/>
</dbReference>
<dbReference type="AlphaFoldDB" id="A0A438CYB2"/>
<dbReference type="GO" id="GO:0003723">
    <property type="term" value="F:RNA binding"/>
    <property type="evidence" value="ECO:0007669"/>
    <property type="project" value="InterPro"/>
</dbReference>
<evidence type="ECO:0000313" key="3">
    <source>
        <dbReference type="EMBL" id="RVW28203.1"/>
    </source>
</evidence>
<organism evidence="3 4">
    <name type="scientific">Vitis vinifera</name>
    <name type="common">Grape</name>
    <dbReference type="NCBI Taxonomy" id="29760"/>
    <lineage>
        <taxon>Eukaryota</taxon>
        <taxon>Viridiplantae</taxon>
        <taxon>Streptophyta</taxon>
        <taxon>Embryophyta</taxon>
        <taxon>Tracheophyta</taxon>
        <taxon>Spermatophyta</taxon>
        <taxon>Magnoliopsida</taxon>
        <taxon>eudicotyledons</taxon>
        <taxon>Gunneridae</taxon>
        <taxon>Pentapetalae</taxon>
        <taxon>rosids</taxon>
        <taxon>Vitales</taxon>
        <taxon>Vitaceae</taxon>
        <taxon>Viteae</taxon>
        <taxon>Vitis</taxon>
    </lineage>
</organism>
<evidence type="ECO:0000313" key="4">
    <source>
        <dbReference type="Proteomes" id="UP000288805"/>
    </source>
</evidence>
<proteinExistence type="predicted"/>
<keyword evidence="1" id="KW-0677">Repeat</keyword>
<dbReference type="NCBIfam" id="TIGR00756">
    <property type="entry name" value="PPR"/>
    <property type="match status" value="1"/>
</dbReference>
<dbReference type="GO" id="GO:0099402">
    <property type="term" value="P:plant organ development"/>
    <property type="evidence" value="ECO:0007669"/>
    <property type="project" value="UniProtKB-ARBA"/>
</dbReference>
<dbReference type="Proteomes" id="UP000288805">
    <property type="component" value="Unassembled WGS sequence"/>
</dbReference>
<feature type="repeat" description="PPR" evidence="2">
    <location>
        <begin position="192"/>
        <end position="226"/>
    </location>
</feature>
<dbReference type="GO" id="GO:0009451">
    <property type="term" value="P:RNA modification"/>
    <property type="evidence" value="ECO:0007669"/>
    <property type="project" value="InterPro"/>
</dbReference>
<accession>A0A438CYB2</accession>
<dbReference type="EMBL" id="QGNW01001906">
    <property type="protein sequence ID" value="RVW28203.1"/>
    <property type="molecule type" value="Genomic_DNA"/>
</dbReference>
<protein>
    <submittedName>
        <fullName evidence="3">Pentatricopeptide repeat-containing protein, mitochondrial</fullName>
    </submittedName>
</protein>
<dbReference type="InterPro" id="IPR046960">
    <property type="entry name" value="PPR_At4g14850-like_plant"/>
</dbReference>
<evidence type="ECO:0000256" key="1">
    <source>
        <dbReference type="ARBA" id="ARBA00022737"/>
    </source>
</evidence>
<dbReference type="FunFam" id="1.25.40.10:FF:000158">
    <property type="entry name" value="pentatricopeptide repeat-containing protein At2g33680"/>
    <property type="match status" value="1"/>
</dbReference>
<dbReference type="Gene3D" id="1.25.40.10">
    <property type="entry name" value="Tetratricopeptide repeat domain"/>
    <property type="match status" value="2"/>
</dbReference>
<dbReference type="PROSITE" id="PS51375">
    <property type="entry name" value="PPR"/>
    <property type="match status" value="1"/>
</dbReference>
<dbReference type="Pfam" id="PF13041">
    <property type="entry name" value="PPR_2"/>
    <property type="match status" value="1"/>
</dbReference>
<dbReference type="Pfam" id="PF01535">
    <property type="entry name" value="PPR"/>
    <property type="match status" value="4"/>
</dbReference>
<dbReference type="InterPro" id="IPR002885">
    <property type="entry name" value="PPR_rpt"/>
</dbReference>